<dbReference type="RefSeq" id="WP_133617203.1">
    <property type="nucleotide sequence ID" value="NZ_SNYA01000006.1"/>
</dbReference>
<evidence type="ECO:0000313" key="3">
    <source>
        <dbReference type="Proteomes" id="UP000295601"/>
    </source>
</evidence>
<dbReference type="Proteomes" id="UP000295601">
    <property type="component" value="Unassembled WGS sequence"/>
</dbReference>
<dbReference type="InterPro" id="IPR036188">
    <property type="entry name" value="FAD/NAD-bd_sf"/>
</dbReference>
<proteinExistence type="predicted"/>
<evidence type="ECO:0000313" key="2">
    <source>
        <dbReference type="EMBL" id="TDP90780.1"/>
    </source>
</evidence>
<reference evidence="2 3" key="1">
    <citation type="submission" date="2019-03" db="EMBL/GenBank/DDBJ databases">
        <title>Genomic analyses of the natural microbiome of Caenorhabditis elegans.</title>
        <authorList>
            <person name="Samuel B."/>
        </authorList>
    </citation>
    <scope>NUCLEOTIDE SEQUENCE [LARGE SCALE GENOMIC DNA]</scope>
    <source>
        <strain evidence="2 3">JUb18</strain>
    </source>
</reference>
<feature type="domain" description="FAD-dependent urate hydroxylase HpyO/Asp monooxygenase CreE-like FAD/NAD(P)-binding" evidence="1">
    <location>
        <begin position="17"/>
        <end position="223"/>
    </location>
</feature>
<protein>
    <submittedName>
        <fullName evidence="2">FAD-NAD(P)-binding protein</fullName>
    </submittedName>
</protein>
<accession>A0A4R6RV11</accession>
<dbReference type="OrthoDB" id="3653265at2"/>
<dbReference type="PANTHER" id="PTHR40254:SF1">
    <property type="entry name" value="BLR0577 PROTEIN"/>
    <property type="match status" value="1"/>
</dbReference>
<dbReference type="InterPro" id="IPR038732">
    <property type="entry name" value="HpyO/CreE_NAD-binding"/>
</dbReference>
<organism evidence="2 3">
    <name type="scientific">Leucobacter luti</name>
    <dbReference type="NCBI Taxonomy" id="340320"/>
    <lineage>
        <taxon>Bacteria</taxon>
        <taxon>Bacillati</taxon>
        <taxon>Actinomycetota</taxon>
        <taxon>Actinomycetes</taxon>
        <taxon>Micrococcales</taxon>
        <taxon>Microbacteriaceae</taxon>
        <taxon>Leucobacter</taxon>
    </lineage>
</organism>
<dbReference type="AlphaFoldDB" id="A0A4R6RV11"/>
<gene>
    <name evidence="2" type="ORF">EDF62_2432</name>
</gene>
<dbReference type="SUPFAM" id="SSF51905">
    <property type="entry name" value="FAD/NAD(P)-binding domain"/>
    <property type="match status" value="1"/>
</dbReference>
<dbReference type="Pfam" id="PF13454">
    <property type="entry name" value="NAD_binding_9"/>
    <property type="match status" value="1"/>
</dbReference>
<sequence>MTHAPAPTPQHATPSIAIVGLGPRGVSLVERLGAHLSAAPLDARQGIELHLIDDAPAGAGRIWRTDQERELCMNTLAHAVTLFTEPGSSVRGPVQQGPTLYEWAILVRDAGLLPQTSAHTAAVEPIPASHTATFATHPVRPGLADDYRAELASLRPESHPSRALYGEYLVWCFERAITALPSPVTVIRHRARAEQIERVGGRELITLSSGPSIAADSVILATGWLPRASTAAERTLEAALANRPELNWVRQGSPVDQDLSEVAAGAPAIVRGLGMGFFDTMALLTLGRGGSFAPDPSAPGGLRYAPSGREPILHVTSHRGVPFRAKSLYRSLPPRAEQTLLREVDWESVPRPINFDQLLWPRIVADAFIAHASTLRESSPTALGADPAAADATLGAIVAAARAAIAPILDGTVSAALDEPVSRVAAVVAPFIADPADRFDLAGEIHPVTEAFRDPTSFDAWISARVEADLDASAQGRTNAVKAGLWSISSARALTGRIGTLGGFDAESRVSGYAQLHAVGGMVGSGPPAFRASQLLALADAGLVHFIGPEAEVTVTERGFVAASPLVAGSEVTATTLIDAWMHFHRINESTDPLTRSLLSAGRARPFRITARGADAPLVATGGFDIDGATGLLVGAEGTLDAAVHVAGIPVDETLHDTIISPMPGTDPPMLRETDRVALSALRIARAAAHQGGPVLTRTGAHHD</sequence>
<comment type="caution">
    <text evidence="2">The sequence shown here is derived from an EMBL/GenBank/DDBJ whole genome shotgun (WGS) entry which is preliminary data.</text>
</comment>
<dbReference type="EMBL" id="SNYA01000006">
    <property type="protein sequence ID" value="TDP90780.1"/>
    <property type="molecule type" value="Genomic_DNA"/>
</dbReference>
<dbReference type="PANTHER" id="PTHR40254">
    <property type="entry name" value="BLR0577 PROTEIN"/>
    <property type="match status" value="1"/>
</dbReference>
<keyword evidence="3" id="KW-1185">Reference proteome</keyword>
<dbReference type="InterPro" id="IPR052189">
    <property type="entry name" value="L-asp_N-monooxygenase_NS-form"/>
</dbReference>
<name>A0A4R6RV11_9MICO</name>
<evidence type="ECO:0000259" key="1">
    <source>
        <dbReference type="Pfam" id="PF13454"/>
    </source>
</evidence>